<evidence type="ECO:0000256" key="15">
    <source>
        <dbReference type="ARBA" id="ARBA00047843"/>
    </source>
</evidence>
<dbReference type="GO" id="GO:0005524">
    <property type="term" value="F:ATP binding"/>
    <property type="evidence" value="ECO:0007669"/>
    <property type="project" value="UniProtKB-UniRule"/>
</dbReference>
<evidence type="ECO:0000256" key="9">
    <source>
        <dbReference type="ARBA" id="ARBA00022840"/>
    </source>
</evidence>
<dbReference type="Gene3D" id="3.40.50.20">
    <property type="match status" value="1"/>
</dbReference>
<comment type="pathway">
    <text evidence="2">Purine metabolism; IMP biosynthesis via de novo pathway; 5-amino-1-(5-phospho-D-ribosyl)imidazole from N(2)-formyl-N(1)-(5-phospho-D-ribosyl)glycinamide: step 2/2.</text>
</comment>
<keyword evidence="11" id="KW-0464">Manganese</keyword>
<comment type="catalytic activity">
    <reaction evidence="15">
        <text>5-phospho-beta-D-ribosylamine + glycine + ATP = N(1)-(5-phospho-beta-D-ribosyl)glycinamide + ADP + phosphate + H(+)</text>
        <dbReference type="Rhea" id="RHEA:17453"/>
        <dbReference type="ChEBI" id="CHEBI:15378"/>
        <dbReference type="ChEBI" id="CHEBI:30616"/>
        <dbReference type="ChEBI" id="CHEBI:43474"/>
        <dbReference type="ChEBI" id="CHEBI:57305"/>
        <dbReference type="ChEBI" id="CHEBI:58681"/>
        <dbReference type="ChEBI" id="CHEBI:143788"/>
        <dbReference type="ChEBI" id="CHEBI:456216"/>
        <dbReference type="EC" id="6.3.4.13"/>
    </reaction>
</comment>
<keyword evidence="7 17" id="KW-0547">Nucleotide-binding</keyword>
<dbReference type="InterPro" id="IPR013815">
    <property type="entry name" value="ATP_grasp_subdomain_1"/>
</dbReference>
<dbReference type="NCBIfam" id="TIGR00878">
    <property type="entry name" value="purM"/>
    <property type="match status" value="1"/>
</dbReference>
<dbReference type="Pfam" id="PF02844">
    <property type="entry name" value="GARS_N"/>
    <property type="match status" value="1"/>
</dbReference>
<comment type="function">
    <text evidence="13">Catalyzes the second and fifth step in the 'de novo' purine biosynthesis pathway; contains phosphoribosylamine--glycine ligase (GARS) and phosphoribosylformylglycinamidine cyclo-ligase (AIRS) activities.</text>
</comment>
<dbReference type="AlphaFoldDB" id="A0AAV5RMI1"/>
<dbReference type="Gene3D" id="3.30.470.20">
    <property type="entry name" value="ATP-grasp fold, B domain"/>
    <property type="match status" value="1"/>
</dbReference>
<evidence type="ECO:0000256" key="11">
    <source>
        <dbReference type="ARBA" id="ARBA00023211"/>
    </source>
</evidence>
<dbReference type="NCBIfam" id="TIGR00877">
    <property type="entry name" value="purD"/>
    <property type="match status" value="1"/>
</dbReference>
<keyword evidence="6" id="KW-0479">Metal-binding</keyword>
<feature type="domain" description="ATP-grasp" evidence="18">
    <location>
        <begin position="111"/>
        <end position="317"/>
    </location>
</feature>
<keyword evidence="5" id="KW-0436">Ligase</keyword>
<dbReference type="CDD" id="cd02196">
    <property type="entry name" value="PurM"/>
    <property type="match status" value="1"/>
</dbReference>
<dbReference type="SMART" id="SM01209">
    <property type="entry name" value="GARS_A"/>
    <property type="match status" value="1"/>
</dbReference>
<evidence type="ECO:0000256" key="8">
    <source>
        <dbReference type="ARBA" id="ARBA00022755"/>
    </source>
</evidence>
<keyword evidence="8" id="KW-0658">Purine biosynthesis</keyword>
<comment type="caution">
    <text evidence="19">The sequence shown here is derived from an EMBL/GenBank/DDBJ whole genome shotgun (WGS) entry which is preliminary data.</text>
</comment>
<dbReference type="GO" id="GO:0004637">
    <property type="term" value="F:phosphoribosylamine-glycine ligase activity"/>
    <property type="evidence" value="ECO:0007669"/>
    <property type="project" value="UniProtKB-EC"/>
</dbReference>
<dbReference type="InterPro" id="IPR020560">
    <property type="entry name" value="PRibGlycinamide_synth_C-dom"/>
</dbReference>
<dbReference type="InterPro" id="IPR004733">
    <property type="entry name" value="PurM_cligase"/>
</dbReference>
<dbReference type="InterPro" id="IPR036921">
    <property type="entry name" value="PurM-like_N_sf"/>
</dbReference>
<evidence type="ECO:0000256" key="3">
    <source>
        <dbReference type="ARBA" id="ARBA00005174"/>
    </source>
</evidence>
<evidence type="ECO:0000256" key="7">
    <source>
        <dbReference type="ARBA" id="ARBA00022741"/>
    </source>
</evidence>
<dbReference type="InterPro" id="IPR036676">
    <property type="entry name" value="PurM-like_C_sf"/>
</dbReference>
<dbReference type="Pfam" id="PF02843">
    <property type="entry name" value="GARS_C"/>
    <property type="match status" value="1"/>
</dbReference>
<dbReference type="HAMAP" id="MF_00138">
    <property type="entry name" value="GARS"/>
    <property type="match status" value="1"/>
</dbReference>
<evidence type="ECO:0000256" key="12">
    <source>
        <dbReference type="ARBA" id="ARBA00023268"/>
    </source>
</evidence>
<evidence type="ECO:0000256" key="16">
    <source>
        <dbReference type="ARBA" id="ARBA00049057"/>
    </source>
</evidence>
<evidence type="ECO:0000313" key="20">
    <source>
        <dbReference type="Proteomes" id="UP001362899"/>
    </source>
</evidence>
<dbReference type="EMBL" id="BTGC01000008">
    <property type="protein sequence ID" value="GMM52326.1"/>
    <property type="molecule type" value="Genomic_DNA"/>
</dbReference>
<keyword evidence="9 17" id="KW-0067">ATP-binding</keyword>
<dbReference type="FunFam" id="3.30.1490.20:FF:000006">
    <property type="entry name" value="phosphoribosylamine--glycine ligase, chloroplastic-like"/>
    <property type="match status" value="1"/>
</dbReference>
<dbReference type="Pfam" id="PF00586">
    <property type="entry name" value="AIRS"/>
    <property type="match status" value="1"/>
</dbReference>
<comment type="similarity">
    <text evidence="14">In the C-terminal section; belongs to the AIR synthase family.</text>
</comment>
<name>A0AAV5RMI1_STABA</name>
<dbReference type="GO" id="GO:0006189">
    <property type="term" value="P:'de novo' IMP biosynthetic process"/>
    <property type="evidence" value="ECO:0007669"/>
    <property type="project" value="InterPro"/>
</dbReference>
<dbReference type="InterPro" id="IPR020559">
    <property type="entry name" value="PRibGlycinamide_synth_CS"/>
</dbReference>
<dbReference type="FunFam" id="3.40.50.20:FF:000006">
    <property type="entry name" value="Phosphoribosylamine--glycine ligase, chloroplastic"/>
    <property type="match status" value="1"/>
</dbReference>
<evidence type="ECO:0000256" key="5">
    <source>
        <dbReference type="ARBA" id="ARBA00022598"/>
    </source>
</evidence>
<dbReference type="FunFam" id="3.30.1330.10:FF:000001">
    <property type="entry name" value="Phosphoribosylformylglycinamidine cyclo-ligase"/>
    <property type="match status" value="1"/>
</dbReference>
<dbReference type="GO" id="GO:0005829">
    <property type="term" value="C:cytosol"/>
    <property type="evidence" value="ECO:0007669"/>
    <property type="project" value="TreeGrafter"/>
</dbReference>
<evidence type="ECO:0000313" key="19">
    <source>
        <dbReference type="EMBL" id="GMM52326.1"/>
    </source>
</evidence>
<dbReference type="SUPFAM" id="SSF56042">
    <property type="entry name" value="PurM C-terminal domain-like"/>
    <property type="match status" value="1"/>
</dbReference>
<reference evidence="19 20" key="1">
    <citation type="journal article" date="2023" name="Elife">
        <title>Identification of key yeast species and microbe-microbe interactions impacting larval growth of Drosophila in the wild.</title>
        <authorList>
            <person name="Mure A."/>
            <person name="Sugiura Y."/>
            <person name="Maeda R."/>
            <person name="Honda K."/>
            <person name="Sakurai N."/>
            <person name="Takahashi Y."/>
            <person name="Watada M."/>
            <person name="Katoh T."/>
            <person name="Gotoh A."/>
            <person name="Gotoh Y."/>
            <person name="Taniguchi I."/>
            <person name="Nakamura K."/>
            <person name="Hayashi T."/>
            <person name="Katayama T."/>
            <person name="Uemura T."/>
            <person name="Hattori Y."/>
        </authorList>
    </citation>
    <scope>NUCLEOTIDE SEQUENCE [LARGE SCALE GENOMIC DNA]</scope>
    <source>
        <strain evidence="19 20">SB-73</strain>
    </source>
</reference>
<dbReference type="Gene3D" id="3.30.1490.20">
    <property type="entry name" value="ATP-grasp fold, A domain"/>
    <property type="match status" value="1"/>
</dbReference>
<dbReference type="InterPro" id="IPR020561">
    <property type="entry name" value="PRibGlycinamid_synth_ATP-grasp"/>
</dbReference>
<keyword evidence="10" id="KW-0460">Magnesium</keyword>
<dbReference type="InterPro" id="IPR011054">
    <property type="entry name" value="Rudment_hybrid_motif"/>
</dbReference>
<keyword evidence="20" id="KW-1185">Reference proteome</keyword>
<comment type="catalytic activity">
    <reaction evidence="16">
        <text>2-formamido-N(1)-(5-O-phospho-beta-D-ribosyl)acetamidine + ATP = 5-amino-1-(5-phospho-beta-D-ribosyl)imidazole + ADP + phosphate + H(+)</text>
        <dbReference type="Rhea" id="RHEA:23032"/>
        <dbReference type="ChEBI" id="CHEBI:15378"/>
        <dbReference type="ChEBI" id="CHEBI:30616"/>
        <dbReference type="ChEBI" id="CHEBI:43474"/>
        <dbReference type="ChEBI" id="CHEBI:137981"/>
        <dbReference type="ChEBI" id="CHEBI:147287"/>
        <dbReference type="ChEBI" id="CHEBI:456216"/>
        <dbReference type="EC" id="6.3.3.1"/>
    </reaction>
</comment>
<dbReference type="Pfam" id="PF01071">
    <property type="entry name" value="GARS_A"/>
    <property type="match status" value="1"/>
</dbReference>
<dbReference type="InterPro" id="IPR037123">
    <property type="entry name" value="PRibGlycinamide_synth_C_sf"/>
</dbReference>
<dbReference type="HAMAP" id="MF_00741">
    <property type="entry name" value="AIRS"/>
    <property type="match status" value="1"/>
</dbReference>
<dbReference type="SUPFAM" id="SSF55326">
    <property type="entry name" value="PurM N-terminal domain-like"/>
    <property type="match status" value="1"/>
</dbReference>
<evidence type="ECO:0000256" key="6">
    <source>
        <dbReference type="ARBA" id="ARBA00022723"/>
    </source>
</evidence>
<evidence type="ECO:0000256" key="14">
    <source>
        <dbReference type="ARBA" id="ARBA00029444"/>
    </source>
</evidence>
<dbReference type="GO" id="GO:0046084">
    <property type="term" value="P:adenine biosynthetic process"/>
    <property type="evidence" value="ECO:0007669"/>
    <property type="project" value="TreeGrafter"/>
</dbReference>
<evidence type="ECO:0000256" key="10">
    <source>
        <dbReference type="ARBA" id="ARBA00022842"/>
    </source>
</evidence>
<dbReference type="GO" id="GO:0004641">
    <property type="term" value="F:phosphoribosylformylglycinamidine cyclo-ligase activity"/>
    <property type="evidence" value="ECO:0007669"/>
    <property type="project" value="UniProtKB-EC"/>
</dbReference>
<gene>
    <name evidence="19" type="ORF">DASB73_032890</name>
</gene>
<comment type="cofactor">
    <cofactor evidence="1">
        <name>Mg(2+)</name>
        <dbReference type="ChEBI" id="CHEBI:18420"/>
    </cofactor>
</comment>
<dbReference type="PROSITE" id="PS00184">
    <property type="entry name" value="GARS"/>
    <property type="match status" value="1"/>
</dbReference>
<dbReference type="SUPFAM" id="SSF51246">
    <property type="entry name" value="Rudiment single hybrid motif"/>
    <property type="match status" value="1"/>
</dbReference>
<evidence type="ECO:0000256" key="13">
    <source>
        <dbReference type="ARBA" id="ARBA00029388"/>
    </source>
</evidence>
<dbReference type="InterPro" id="IPR020562">
    <property type="entry name" value="PRibGlycinamide_synth_N"/>
</dbReference>
<dbReference type="Proteomes" id="UP001362899">
    <property type="component" value="Unassembled WGS sequence"/>
</dbReference>
<dbReference type="PANTHER" id="PTHR10520">
    <property type="entry name" value="TRIFUNCTIONAL PURINE BIOSYNTHETIC PROTEIN ADENOSINE-3-RELATED"/>
    <property type="match status" value="1"/>
</dbReference>
<keyword evidence="12" id="KW-0511">Multifunctional enzyme</keyword>
<dbReference type="SUPFAM" id="SSF56059">
    <property type="entry name" value="Glutathione synthetase ATP-binding domain-like"/>
    <property type="match status" value="1"/>
</dbReference>
<organism evidence="19 20">
    <name type="scientific">Starmerella bacillaris</name>
    <name type="common">Yeast</name>
    <name type="synonym">Candida zemplinina</name>
    <dbReference type="NCBI Taxonomy" id="1247836"/>
    <lineage>
        <taxon>Eukaryota</taxon>
        <taxon>Fungi</taxon>
        <taxon>Dikarya</taxon>
        <taxon>Ascomycota</taxon>
        <taxon>Saccharomycotina</taxon>
        <taxon>Dipodascomycetes</taxon>
        <taxon>Dipodascales</taxon>
        <taxon>Trichomonascaceae</taxon>
        <taxon>Starmerella</taxon>
    </lineage>
</organism>
<dbReference type="InterPro" id="IPR010918">
    <property type="entry name" value="PurM-like_C_dom"/>
</dbReference>
<dbReference type="FunFam" id="3.90.600.10:FF:000001">
    <property type="entry name" value="Trifunctional purine biosynthetic protein adenosine-3"/>
    <property type="match status" value="1"/>
</dbReference>
<protein>
    <submittedName>
        <fullName evidence="19">Bifunctional aminoimidazole ribotide synthase/glycinamide ribotide synthase</fullName>
    </submittedName>
</protein>
<dbReference type="Pfam" id="PF02769">
    <property type="entry name" value="AIRS_C"/>
    <property type="match status" value="1"/>
</dbReference>
<dbReference type="InterPro" id="IPR011761">
    <property type="entry name" value="ATP-grasp"/>
</dbReference>
<dbReference type="SMART" id="SM01210">
    <property type="entry name" value="GARS_C"/>
    <property type="match status" value="1"/>
</dbReference>
<proteinExistence type="inferred from homology"/>
<dbReference type="InterPro" id="IPR016188">
    <property type="entry name" value="PurM-like_N"/>
</dbReference>
<comment type="similarity">
    <text evidence="4">In the N-terminal section; belongs to the GARS family.</text>
</comment>
<dbReference type="PROSITE" id="PS50975">
    <property type="entry name" value="ATP_GRASP"/>
    <property type="match status" value="1"/>
</dbReference>
<dbReference type="FunFam" id="3.30.470.20:FF:000018">
    <property type="entry name" value="Trifunctional purine biosynthetic protein adenosine-3"/>
    <property type="match status" value="1"/>
</dbReference>
<evidence type="ECO:0000256" key="1">
    <source>
        <dbReference type="ARBA" id="ARBA00001946"/>
    </source>
</evidence>
<evidence type="ECO:0000256" key="4">
    <source>
        <dbReference type="ARBA" id="ARBA00007423"/>
    </source>
</evidence>
<dbReference type="Gene3D" id="3.90.650.10">
    <property type="entry name" value="PurM-like C-terminal domain"/>
    <property type="match status" value="1"/>
</dbReference>
<dbReference type="InterPro" id="IPR000115">
    <property type="entry name" value="PRibGlycinamide_synth"/>
</dbReference>
<accession>A0AAV5RMI1</accession>
<dbReference type="GO" id="GO:0046872">
    <property type="term" value="F:metal ion binding"/>
    <property type="evidence" value="ECO:0007669"/>
    <property type="project" value="UniProtKB-KW"/>
</dbReference>
<evidence type="ECO:0000256" key="2">
    <source>
        <dbReference type="ARBA" id="ARBA00004686"/>
    </source>
</evidence>
<dbReference type="FunFam" id="3.90.650.10:FF:000007">
    <property type="entry name" value="Trifunctional purine biosynthetic protein adenosine-3"/>
    <property type="match status" value="1"/>
</dbReference>
<dbReference type="Gene3D" id="3.90.600.10">
    <property type="entry name" value="Phosphoribosylglycinamide synthetase, C-terminal domain"/>
    <property type="match status" value="1"/>
</dbReference>
<dbReference type="InterPro" id="IPR016185">
    <property type="entry name" value="PreATP-grasp_dom_sf"/>
</dbReference>
<sequence>MKVLIIGNGGREHALAWKLSQSDKVEKIFVAPGNGGTVLVPKTVNVPIGFSKDEFEKLSLFAVNEQVDVVIPGPEQPLVDGITSYFEKVGIPVFGPSEKASVMEGSKSFSKDFMKKHNIPTAAYENFTDYDLAKKYIEGVDTKVVIKASGLAAGKGVLMPETKEEALNCLDQVMKSKAFGAAGDEVVIEECLEGDEISILAISDGYTIRSFPPAQDHKRALNGDLGLNTGGMGAYAPAPIATPEVLDVISKTILEPTIKGLRMDRISFRGVLFVGIMLTKSGPKVLEYNVRFGDPETQTVLGLLKTDLAEIILATVENRLDSIDIEIEKGYGATVVMAAGGYPEAYEKGDEITVGTLPKNVEVFHAGTAAVDHKVVTAGGRVLAVTAWASTLREAVDLAYKGVAEISFKHAHYRTDIAHRAFKDADKSTNGKSITYEDAGVSVDAGNRFVEQIKAKVKSTRRKGADASIGGFGGVFDLKACEFRDPLLVSATDGVGTKLKLAQALDKHDTVGIDLVAMNVNDLVVQGAEPLFFLDYFASGHLVAKTAADFVSGVADGCIESGCALVGGETAEMPGLYEGTDYDCNGTSVGAVERDSILPLTDKMQAGDVLLGLASSGIHSNGFSLVRKIIEFAKLDLNSTAPWDSTTTVGLSLLTPTKIYVKAILDALKQSTGIRGLAHITGGGIVENVPRVLPSHLNAVVDTKNWPLPEIFKWLAKAGNVPPSDISKTLNMGIGMVVVVSAEDATKIKEIFSETQTVYEIGKLVSGTGKCEMLNLDSWY</sequence>
<dbReference type="PANTHER" id="PTHR10520:SF12">
    <property type="entry name" value="TRIFUNCTIONAL PURINE BIOSYNTHETIC PROTEIN ADENOSINE-3"/>
    <property type="match status" value="1"/>
</dbReference>
<comment type="pathway">
    <text evidence="3">Purine metabolism; IMP biosynthesis via de novo pathway; N(1)-(5-phospho-D-ribosyl)glycinamide from 5-phospho-alpha-D-ribose 1-diphosphate: step 2/2.</text>
</comment>
<dbReference type="Gene3D" id="3.30.1330.10">
    <property type="entry name" value="PurM-like, N-terminal domain"/>
    <property type="match status" value="1"/>
</dbReference>
<dbReference type="SUPFAM" id="SSF52440">
    <property type="entry name" value="PreATP-grasp domain"/>
    <property type="match status" value="1"/>
</dbReference>
<evidence type="ECO:0000259" key="18">
    <source>
        <dbReference type="PROSITE" id="PS50975"/>
    </source>
</evidence>
<evidence type="ECO:0000256" key="17">
    <source>
        <dbReference type="PROSITE-ProRule" id="PRU00409"/>
    </source>
</evidence>